<evidence type="ECO:0000259" key="2">
    <source>
        <dbReference type="PROSITE" id="PS50006"/>
    </source>
</evidence>
<organism evidence="3 4">
    <name type="scientific">Stentor coeruleus</name>
    <dbReference type="NCBI Taxonomy" id="5963"/>
    <lineage>
        <taxon>Eukaryota</taxon>
        <taxon>Sar</taxon>
        <taxon>Alveolata</taxon>
        <taxon>Ciliophora</taxon>
        <taxon>Postciliodesmatophora</taxon>
        <taxon>Heterotrichea</taxon>
        <taxon>Heterotrichida</taxon>
        <taxon>Stentoridae</taxon>
        <taxon>Stentor</taxon>
    </lineage>
</organism>
<gene>
    <name evidence="3" type="ORF">SteCoe_16549</name>
</gene>
<dbReference type="InterPro" id="IPR008984">
    <property type="entry name" value="SMAD_FHA_dom_sf"/>
</dbReference>
<reference evidence="3 4" key="1">
    <citation type="submission" date="2016-11" db="EMBL/GenBank/DDBJ databases">
        <title>The macronuclear genome of Stentor coeruleus: a giant cell with tiny introns.</title>
        <authorList>
            <person name="Slabodnick M."/>
            <person name="Ruby J.G."/>
            <person name="Reiff S.B."/>
            <person name="Swart E.C."/>
            <person name="Gosai S."/>
            <person name="Prabakaran S."/>
            <person name="Witkowska E."/>
            <person name="Larue G.E."/>
            <person name="Fisher S."/>
            <person name="Freeman R.M."/>
            <person name="Gunawardena J."/>
            <person name="Chu W."/>
            <person name="Stover N.A."/>
            <person name="Gregory B.D."/>
            <person name="Nowacki M."/>
            <person name="Derisi J."/>
            <person name="Roy S.W."/>
            <person name="Marshall W.F."/>
            <person name="Sood P."/>
        </authorList>
    </citation>
    <scope>NUCLEOTIDE SEQUENCE [LARGE SCALE GENOMIC DNA]</scope>
    <source>
        <strain evidence="3">WM001</strain>
    </source>
</reference>
<dbReference type="CDD" id="cd00060">
    <property type="entry name" value="FHA"/>
    <property type="match status" value="2"/>
</dbReference>
<comment type="caution">
    <text evidence="3">The sequence shown here is derived from an EMBL/GenBank/DDBJ whole genome shotgun (WGS) entry which is preliminary data.</text>
</comment>
<sequence length="291" mass="32846">MRCCCENPATEEEKIEKSSKNSKRDSIISKPHISIYPPNAEPKHIDENIVIAAPMPNQEKNSIEYPRLNLKIIESSIVPIGTILKINATGLEGSKRSKNDYKTYIGSQLMDNGEVINDYLIEEEAQGMGRQHLLIKFNPSTSKYMISDLGDGTGTFVKVGTELALKEGFIVSFGNSHMKVISSGSLNSLDKKIVIKFLEGPKINEEYCFQPNDDIILIGRMADCRIRFDDSNLSRYQCNISYHQEKGWMLKDGIGDKKSTNGTWLFVENEFEIHDKLVFKAGKTLFESHIE</sequence>
<dbReference type="Proteomes" id="UP000187209">
    <property type="component" value="Unassembled WGS sequence"/>
</dbReference>
<evidence type="ECO:0000313" key="3">
    <source>
        <dbReference type="EMBL" id="OMJ82679.1"/>
    </source>
</evidence>
<evidence type="ECO:0000313" key="4">
    <source>
        <dbReference type="Proteomes" id="UP000187209"/>
    </source>
</evidence>
<feature type="region of interest" description="Disordered" evidence="1">
    <location>
        <begin position="1"/>
        <end position="30"/>
    </location>
</feature>
<proteinExistence type="predicted"/>
<feature type="domain" description="FHA" evidence="2">
    <location>
        <begin position="216"/>
        <end position="265"/>
    </location>
</feature>
<evidence type="ECO:0000256" key="1">
    <source>
        <dbReference type="SAM" id="MobiDB-lite"/>
    </source>
</evidence>
<dbReference type="PROSITE" id="PS50006">
    <property type="entry name" value="FHA_DOMAIN"/>
    <property type="match status" value="1"/>
</dbReference>
<dbReference type="SUPFAM" id="SSF49879">
    <property type="entry name" value="SMAD/FHA domain"/>
    <property type="match status" value="2"/>
</dbReference>
<keyword evidence="4" id="KW-1185">Reference proteome</keyword>
<feature type="compositionally biased region" description="Basic and acidic residues" evidence="1">
    <location>
        <begin position="11"/>
        <end position="27"/>
    </location>
</feature>
<dbReference type="OrthoDB" id="311371at2759"/>
<dbReference type="EMBL" id="MPUH01000331">
    <property type="protein sequence ID" value="OMJ82679.1"/>
    <property type="molecule type" value="Genomic_DNA"/>
</dbReference>
<dbReference type="AlphaFoldDB" id="A0A1R2C132"/>
<dbReference type="InterPro" id="IPR000253">
    <property type="entry name" value="FHA_dom"/>
</dbReference>
<dbReference type="Gene3D" id="2.60.200.20">
    <property type="match status" value="2"/>
</dbReference>
<dbReference type="Pfam" id="PF00498">
    <property type="entry name" value="FHA"/>
    <property type="match status" value="2"/>
</dbReference>
<name>A0A1R2C132_9CILI</name>
<accession>A0A1R2C132</accession>
<protein>
    <recommendedName>
        <fullName evidence="2">FHA domain-containing protein</fullName>
    </recommendedName>
</protein>